<dbReference type="Gene3D" id="1.20.1250.20">
    <property type="entry name" value="MFS general substrate transporter like domains"/>
    <property type="match status" value="1"/>
</dbReference>
<evidence type="ECO:0000259" key="8">
    <source>
        <dbReference type="PROSITE" id="PS50850"/>
    </source>
</evidence>
<evidence type="ECO:0000256" key="2">
    <source>
        <dbReference type="ARBA" id="ARBA00022448"/>
    </source>
</evidence>
<dbReference type="Proteomes" id="UP000694872">
    <property type="component" value="Unplaced"/>
</dbReference>
<dbReference type="GO" id="GO:0016020">
    <property type="term" value="C:membrane"/>
    <property type="evidence" value="ECO:0007669"/>
    <property type="project" value="UniProtKB-SubCell"/>
</dbReference>
<evidence type="ECO:0000256" key="1">
    <source>
        <dbReference type="ARBA" id="ARBA00004141"/>
    </source>
</evidence>
<dbReference type="PANTHER" id="PTHR23511">
    <property type="entry name" value="SYNAPTIC VESICLE GLYCOPROTEIN 2"/>
    <property type="match status" value="1"/>
</dbReference>
<evidence type="ECO:0000256" key="5">
    <source>
        <dbReference type="ARBA" id="ARBA00023136"/>
    </source>
</evidence>
<feature type="transmembrane region" description="Helical" evidence="6">
    <location>
        <begin position="408"/>
        <end position="431"/>
    </location>
</feature>
<feature type="chain" id="PRO_5042486393" evidence="7">
    <location>
        <begin position="19"/>
        <end position="474"/>
    </location>
</feature>
<dbReference type="SUPFAM" id="SSF103473">
    <property type="entry name" value="MFS general substrate transporter"/>
    <property type="match status" value="1"/>
</dbReference>
<feature type="transmembrane region" description="Helical" evidence="6">
    <location>
        <begin position="323"/>
        <end position="343"/>
    </location>
</feature>
<feature type="transmembrane region" description="Helical" evidence="6">
    <location>
        <begin position="252"/>
        <end position="276"/>
    </location>
</feature>
<gene>
    <name evidence="9" type="primary">LOC106127851</name>
</gene>
<dbReference type="GO" id="GO:0022857">
    <property type="term" value="F:transmembrane transporter activity"/>
    <property type="evidence" value="ECO:0007669"/>
    <property type="project" value="InterPro"/>
</dbReference>
<feature type="domain" description="Major facilitator superfamily (MFS) profile" evidence="8">
    <location>
        <begin position="1"/>
        <end position="461"/>
    </location>
</feature>
<dbReference type="KEGG" id="pxu:106127851"/>
<sequence>MILALFLITSTIEPFGYGFILPAAKCDLQMSETQRGIIASIPYIGILASSFPWGYLIDTCGRKKSLVYSSLLAGIFSITSAFTPNLISFALCKLLSSLCMSCTAAAPYTYIAEILPPKYRDLAASIMNPMQIMGSALVPLLALGILSLDFKLDFGIYFFRPWRLLCLAFGSLFIIAATLAYDAPESPKFLMSQNRIEESLNTLKIIYSKNKKKSLDDYPIKTLKREPHRHTDSYGFRSSLKRQSTPLLQPPYIKWIALNSFLLFGVYANLSGLYIWTPDFVNRIILFGGLNESSACDVIVWEDTKNSIRNVTCDDSIDTNTSLISFIACCLCSIIALPVSISVKVISKKILISFILLTTGICCLLINFVKNGILLVIFMQSLMMTTLAIGPIGAYTTDIFPTHLRGMAMCLVMMVGRSGAIFGSNLVGSLINTACMANFYIFGGLLIVCAFTSFCLPNNKSKENDKTNIEITKL</sequence>
<keyword evidence="5 6" id="KW-0472">Membrane</keyword>
<protein>
    <submittedName>
        <fullName evidence="9">Synaptic vesicle glycoprotein 2A-like</fullName>
    </submittedName>
</protein>
<feature type="transmembrane region" description="Helical" evidence="6">
    <location>
        <begin position="437"/>
        <end position="456"/>
    </location>
</feature>
<feature type="transmembrane region" description="Helical" evidence="6">
    <location>
        <begin position="162"/>
        <end position="181"/>
    </location>
</feature>
<feature type="transmembrane region" description="Helical" evidence="6">
    <location>
        <begin position="375"/>
        <end position="396"/>
    </location>
</feature>
<feature type="transmembrane region" description="Helical" evidence="6">
    <location>
        <begin position="65"/>
        <end position="82"/>
    </location>
</feature>
<name>A0AAJ6ZYL7_PAPXU</name>
<dbReference type="RefSeq" id="XP_013181588.1">
    <property type="nucleotide sequence ID" value="XM_013326134.1"/>
</dbReference>
<comment type="subcellular location">
    <subcellularLocation>
        <location evidence="1">Membrane</location>
        <topology evidence="1">Multi-pass membrane protein</topology>
    </subcellularLocation>
</comment>
<reference evidence="9" key="1">
    <citation type="submission" date="2025-08" db="UniProtKB">
        <authorList>
            <consortium name="RefSeq"/>
        </authorList>
    </citation>
    <scope>IDENTIFICATION</scope>
</reference>
<keyword evidence="3 6" id="KW-0812">Transmembrane</keyword>
<keyword evidence="2" id="KW-0813">Transport</keyword>
<dbReference type="InterPro" id="IPR036259">
    <property type="entry name" value="MFS_trans_sf"/>
</dbReference>
<evidence type="ECO:0000256" key="4">
    <source>
        <dbReference type="ARBA" id="ARBA00022989"/>
    </source>
</evidence>
<dbReference type="PROSITE" id="PS50850">
    <property type="entry name" value="MFS"/>
    <property type="match status" value="1"/>
</dbReference>
<feature type="transmembrane region" description="Helical" evidence="6">
    <location>
        <begin position="38"/>
        <end position="58"/>
    </location>
</feature>
<evidence type="ECO:0000313" key="9">
    <source>
        <dbReference type="RefSeq" id="XP_013181588.1"/>
    </source>
</evidence>
<organism evidence="9">
    <name type="scientific">Papilio xuthus</name>
    <name type="common">Asian swallowtail butterfly</name>
    <dbReference type="NCBI Taxonomy" id="66420"/>
    <lineage>
        <taxon>Eukaryota</taxon>
        <taxon>Metazoa</taxon>
        <taxon>Ecdysozoa</taxon>
        <taxon>Arthropoda</taxon>
        <taxon>Hexapoda</taxon>
        <taxon>Insecta</taxon>
        <taxon>Pterygota</taxon>
        <taxon>Neoptera</taxon>
        <taxon>Endopterygota</taxon>
        <taxon>Lepidoptera</taxon>
        <taxon>Glossata</taxon>
        <taxon>Ditrysia</taxon>
        <taxon>Papilionoidea</taxon>
        <taxon>Papilionidae</taxon>
        <taxon>Papilioninae</taxon>
        <taxon>Papilio</taxon>
    </lineage>
</organism>
<feature type="transmembrane region" description="Helical" evidence="6">
    <location>
        <begin position="350"/>
        <end position="369"/>
    </location>
</feature>
<dbReference type="AlphaFoldDB" id="A0AAJ6ZYL7"/>
<dbReference type="InterPro" id="IPR020846">
    <property type="entry name" value="MFS_dom"/>
</dbReference>
<dbReference type="Pfam" id="PF07690">
    <property type="entry name" value="MFS_1"/>
    <property type="match status" value="2"/>
</dbReference>
<keyword evidence="4 6" id="KW-1133">Transmembrane helix</keyword>
<evidence type="ECO:0000256" key="6">
    <source>
        <dbReference type="SAM" id="Phobius"/>
    </source>
</evidence>
<feature type="transmembrane region" description="Helical" evidence="6">
    <location>
        <begin position="132"/>
        <end position="150"/>
    </location>
</feature>
<evidence type="ECO:0000256" key="3">
    <source>
        <dbReference type="ARBA" id="ARBA00022692"/>
    </source>
</evidence>
<proteinExistence type="predicted"/>
<keyword evidence="7" id="KW-0732">Signal</keyword>
<dbReference type="InterPro" id="IPR011701">
    <property type="entry name" value="MFS"/>
</dbReference>
<evidence type="ECO:0000256" key="7">
    <source>
        <dbReference type="SAM" id="SignalP"/>
    </source>
</evidence>
<accession>A0AAJ6ZYL7</accession>
<feature type="signal peptide" evidence="7">
    <location>
        <begin position="1"/>
        <end position="18"/>
    </location>
</feature>
<dbReference type="PANTHER" id="PTHR23511:SF35">
    <property type="entry name" value="MAJOR FACILITATOR SUPERFAMILY (MFS) PROFILE DOMAIN-CONTAINING PROTEIN"/>
    <property type="match status" value="1"/>
</dbReference>
<dbReference type="GeneID" id="106127851"/>